<dbReference type="EMBL" id="UINC01034927">
    <property type="protein sequence ID" value="SVB26523.1"/>
    <property type="molecule type" value="Genomic_DNA"/>
</dbReference>
<sequence>MKVILHLEPIIKDQGAPIECKKNKKKPEKLA</sequence>
<name>A0A382CML4_9ZZZZ</name>
<accession>A0A382CML4</accession>
<dbReference type="AlphaFoldDB" id="A0A382CML4"/>
<reference evidence="1" key="1">
    <citation type="submission" date="2018-05" db="EMBL/GenBank/DDBJ databases">
        <authorList>
            <person name="Lanie J.A."/>
            <person name="Ng W.-L."/>
            <person name="Kazmierczak K.M."/>
            <person name="Andrzejewski T.M."/>
            <person name="Davidsen T.M."/>
            <person name="Wayne K.J."/>
            <person name="Tettelin H."/>
            <person name="Glass J.I."/>
            <person name="Rusch D."/>
            <person name="Podicherti R."/>
            <person name="Tsui H.-C.T."/>
            <person name="Winkler M.E."/>
        </authorList>
    </citation>
    <scope>NUCLEOTIDE SEQUENCE</scope>
</reference>
<gene>
    <name evidence="1" type="ORF">METZ01_LOCUS179377</name>
</gene>
<proteinExistence type="predicted"/>
<evidence type="ECO:0000313" key="1">
    <source>
        <dbReference type="EMBL" id="SVB26523.1"/>
    </source>
</evidence>
<protein>
    <submittedName>
        <fullName evidence="1">Uncharacterized protein</fullName>
    </submittedName>
</protein>
<organism evidence="1">
    <name type="scientific">marine metagenome</name>
    <dbReference type="NCBI Taxonomy" id="408172"/>
    <lineage>
        <taxon>unclassified sequences</taxon>
        <taxon>metagenomes</taxon>
        <taxon>ecological metagenomes</taxon>
    </lineage>
</organism>